<dbReference type="RefSeq" id="WP_377789302.1">
    <property type="nucleotide sequence ID" value="NZ_JBHLYQ010000059.1"/>
</dbReference>
<dbReference type="InterPro" id="IPR036396">
    <property type="entry name" value="Cyt_P450_sf"/>
</dbReference>
<evidence type="ECO:0000256" key="2">
    <source>
        <dbReference type="RuleBase" id="RU000461"/>
    </source>
</evidence>
<keyword evidence="4" id="KW-1185">Reference proteome</keyword>
<name>A0ABV6C2P8_9ACTN</name>
<dbReference type="PRINTS" id="PR00385">
    <property type="entry name" value="P450"/>
</dbReference>
<accession>A0ABV6C2P8</accession>
<keyword evidence="2" id="KW-0479">Metal-binding</keyword>
<dbReference type="Proteomes" id="UP001589788">
    <property type="component" value="Unassembled WGS sequence"/>
</dbReference>
<dbReference type="PANTHER" id="PTHR46696:SF4">
    <property type="entry name" value="BIOTIN BIOSYNTHESIS CYTOCHROME P450"/>
    <property type="match status" value="1"/>
</dbReference>
<evidence type="ECO:0000313" key="4">
    <source>
        <dbReference type="Proteomes" id="UP001589788"/>
    </source>
</evidence>
<comment type="similarity">
    <text evidence="1 2">Belongs to the cytochrome P450 family.</text>
</comment>
<keyword evidence="2" id="KW-0349">Heme</keyword>
<proteinExistence type="inferred from homology"/>
<keyword evidence="2" id="KW-0503">Monooxygenase</keyword>
<keyword evidence="2" id="KW-0408">Iron</keyword>
<dbReference type="PANTHER" id="PTHR46696">
    <property type="entry name" value="P450, PUTATIVE (EUROFUNG)-RELATED"/>
    <property type="match status" value="1"/>
</dbReference>
<dbReference type="Gene3D" id="1.10.630.10">
    <property type="entry name" value="Cytochrome P450"/>
    <property type="match status" value="1"/>
</dbReference>
<dbReference type="PROSITE" id="PS00086">
    <property type="entry name" value="CYTOCHROME_P450"/>
    <property type="match status" value="1"/>
</dbReference>
<dbReference type="InterPro" id="IPR001128">
    <property type="entry name" value="Cyt_P450"/>
</dbReference>
<evidence type="ECO:0000313" key="3">
    <source>
        <dbReference type="EMBL" id="MFC0081954.1"/>
    </source>
</evidence>
<gene>
    <name evidence="3" type="ORF">ACFFRE_07310</name>
</gene>
<dbReference type="EMBL" id="JBHLYQ010000059">
    <property type="protein sequence ID" value="MFC0081954.1"/>
    <property type="molecule type" value="Genomic_DNA"/>
</dbReference>
<comment type="caution">
    <text evidence="3">The sequence shown here is derived from an EMBL/GenBank/DDBJ whole genome shotgun (WGS) entry which is preliminary data.</text>
</comment>
<keyword evidence="2" id="KW-0560">Oxidoreductase</keyword>
<dbReference type="SUPFAM" id="SSF48264">
    <property type="entry name" value="Cytochrome P450"/>
    <property type="match status" value="1"/>
</dbReference>
<evidence type="ECO:0000256" key="1">
    <source>
        <dbReference type="ARBA" id="ARBA00010617"/>
    </source>
</evidence>
<dbReference type="Pfam" id="PF00067">
    <property type="entry name" value="p450"/>
    <property type="match status" value="1"/>
</dbReference>
<dbReference type="PRINTS" id="PR00359">
    <property type="entry name" value="BP450"/>
</dbReference>
<protein>
    <submittedName>
        <fullName evidence="3">Cytochrome P450</fullName>
    </submittedName>
</protein>
<sequence>MTTTDLGLTEELGRLLVRPEAWADMDHWHAVVAEARRRAPVWPIEVEGFAPFLAVLAYRTLQQVSRDNQTWLNTPRSVLQPEAEYQAMLAAGIPEPRTLVHLDGQEHHLHRQVTAEWFKPQTVNARQPRIDAICQQFVQKMADLGDTCDFAQDIAQPFTLRVIMDIYGVPESDEALMLQLTQGLFGAGDPEYMLDPTDPHASLVASVTTFIEYFTALTEDRRRHPRDDLATVIANGQPGGQPMGEAERLWYYIIVATAGHDTTSFAMSGGLHQMLRQPEILPAIAEDPGRAVAAAEEALRLTSPVRHFLRYAATDTEVEGVPVRAGQRVLLSYPSANRDETVFPDPNRMDLERPNADRHLGFGIGAHFCLGAQFARRELRTMYARLAQDLAEIEPAGPVEWAQSNFVSGPKHLPVRYRFRPGRP</sequence>
<dbReference type="InterPro" id="IPR017972">
    <property type="entry name" value="Cyt_P450_CS"/>
</dbReference>
<organism evidence="3 4">
    <name type="scientific">Aciditerrimonas ferrireducens</name>
    <dbReference type="NCBI Taxonomy" id="667306"/>
    <lineage>
        <taxon>Bacteria</taxon>
        <taxon>Bacillati</taxon>
        <taxon>Actinomycetota</taxon>
        <taxon>Acidimicrobiia</taxon>
        <taxon>Acidimicrobiales</taxon>
        <taxon>Acidimicrobiaceae</taxon>
        <taxon>Aciditerrimonas</taxon>
    </lineage>
</organism>
<dbReference type="InterPro" id="IPR002397">
    <property type="entry name" value="Cyt_P450_B"/>
</dbReference>
<reference evidence="3 4" key="1">
    <citation type="submission" date="2024-09" db="EMBL/GenBank/DDBJ databases">
        <authorList>
            <person name="Sun Q."/>
            <person name="Mori K."/>
        </authorList>
    </citation>
    <scope>NUCLEOTIDE SEQUENCE [LARGE SCALE GENOMIC DNA]</scope>
    <source>
        <strain evidence="3 4">JCM 15389</strain>
    </source>
</reference>